<evidence type="ECO:0000313" key="2">
    <source>
        <dbReference type="Proteomes" id="UP001328107"/>
    </source>
</evidence>
<accession>A0AAN5I3Y1</accession>
<keyword evidence="2" id="KW-1185">Reference proteome</keyword>
<reference evidence="2" key="1">
    <citation type="submission" date="2022-10" db="EMBL/GenBank/DDBJ databases">
        <title>Genome assembly of Pristionchus species.</title>
        <authorList>
            <person name="Yoshida K."/>
            <person name="Sommer R.J."/>
        </authorList>
    </citation>
    <scope>NUCLEOTIDE SEQUENCE [LARGE SCALE GENOMIC DNA]</scope>
    <source>
        <strain evidence="2">RS5460</strain>
    </source>
</reference>
<dbReference type="Proteomes" id="UP001328107">
    <property type="component" value="Unassembled WGS sequence"/>
</dbReference>
<protein>
    <submittedName>
        <fullName evidence="1">Uncharacterized protein</fullName>
    </submittedName>
</protein>
<dbReference type="EMBL" id="BTRK01000005">
    <property type="protein sequence ID" value="GMR51163.1"/>
    <property type="molecule type" value="Genomic_DNA"/>
</dbReference>
<feature type="non-terminal residue" evidence="1">
    <location>
        <position position="122"/>
    </location>
</feature>
<sequence>NLFRAKTLNENTTAASPLFFMYNDAILTYQPQIDQLAPLVGTEIPKSSNIFHSGTQLPLCNAQAVQSDPQAPVHVLFLNNLLPQNTGAVSTMPLNWMNADFHLGVQQPQIDSSRHISFCEQF</sequence>
<evidence type="ECO:0000313" key="1">
    <source>
        <dbReference type="EMBL" id="GMR51163.1"/>
    </source>
</evidence>
<comment type="caution">
    <text evidence="1">The sequence shown here is derived from an EMBL/GenBank/DDBJ whole genome shotgun (WGS) entry which is preliminary data.</text>
</comment>
<name>A0AAN5I3Y1_9BILA</name>
<feature type="non-terminal residue" evidence="1">
    <location>
        <position position="1"/>
    </location>
</feature>
<proteinExistence type="predicted"/>
<dbReference type="AlphaFoldDB" id="A0AAN5I3Y1"/>
<organism evidence="1 2">
    <name type="scientific">Pristionchus mayeri</name>
    <dbReference type="NCBI Taxonomy" id="1317129"/>
    <lineage>
        <taxon>Eukaryota</taxon>
        <taxon>Metazoa</taxon>
        <taxon>Ecdysozoa</taxon>
        <taxon>Nematoda</taxon>
        <taxon>Chromadorea</taxon>
        <taxon>Rhabditida</taxon>
        <taxon>Rhabditina</taxon>
        <taxon>Diplogasteromorpha</taxon>
        <taxon>Diplogasteroidea</taxon>
        <taxon>Neodiplogasteridae</taxon>
        <taxon>Pristionchus</taxon>
    </lineage>
</organism>
<gene>
    <name evidence="1" type="ORF">PMAYCL1PPCAC_21358</name>
</gene>